<protein>
    <submittedName>
        <fullName evidence="1">Uncharacterized protein</fullName>
    </submittedName>
</protein>
<reference evidence="1" key="1">
    <citation type="submission" date="2019-07" db="EMBL/GenBank/DDBJ databases">
        <authorList>
            <person name="Dittberner H."/>
        </authorList>
    </citation>
    <scope>NUCLEOTIDE SEQUENCE [LARGE SCALE GENOMIC DNA]</scope>
</reference>
<dbReference type="Proteomes" id="UP000489600">
    <property type="component" value="Unassembled WGS sequence"/>
</dbReference>
<gene>
    <name evidence="1" type="ORF">ANE_LOCUS21622</name>
</gene>
<organism evidence="1 2">
    <name type="scientific">Arabis nemorensis</name>
    <dbReference type="NCBI Taxonomy" id="586526"/>
    <lineage>
        <taxon>Eukaryota</taxon>
        <taxon>Viridiplantae</taxon>
        <taxon>Streptophyta</taxon>
        <taxon>Embryophyta</taxon>
        <taxon>Tracheophyta</taxon>
        <taxon>Spermatophyta</taxon>
        <taxon>Magnoliopsida</taxon>
        <taxon>eudicotyledons</taxon>
        <taxon>Gunneridae</taxon>
        <taxon>Pentapetalae</taxon>
        <taxon>rosids</taxon>
        <taxon>malvids</taxon>
        <taxon>Brassicales</taxon>
        <taxon>Brassicaceae</taxon>
        <taxon>Arabideae</taxon>
        <taxon>Arabis</taxon>
    </lineage>
</organism>
<evidence type="ECO:0000313" key="1">
    <source>
        <dbReference type="EMBL" id="VVB11178.1"/>
    </source>
</evidence>
<keyword evidence="2" id="KW-1185">Reference proteome</keyword>
<evidence type="ECO:0000313" key="2">
    <source>
        <dbReference type="Proteomes" id="UP000489600"/>
    </source>
</evidence>
<proteinExistence type="predicted"/>
<comment type="caution">
    <text evidence="1">The sequence shown here is derived from an EMBL/GenBank/DDBJ whole genome shotgun (WGS) entry which is preliminary data.</text>
</comment>
<dbReference type="EMBL" id="CABITT030000007">
    <property type="protein sequence ID" value="VVB11178.1"/>
    <property type="molecule type" value="Genomic_DNA"/>
</dbReference>
<dbReference type="AlphaFoldDB" id="A0A565CBY7"/>
<sequence length="182" mass="19540">MNTKTCSGVPVVGAHGDSWVYQSQACSLLKLLPLYFAAAILEAIDYDVQECGFARVMSSRCFNQIQGRKTLRDKENAAFFSGDINAAVNHFVEAISLANHVCPESKRAMTFYDDDSSTSGLSEDTKYHASLSHGNVSASTSASLSLPRSCSSSCCVLSNTPPQAWTTVDQSPGLEIGKHFAS</sequence>
<name>A0A565CBY7_9BRAS</name>
<accession>A0A565CBY7</accession>